<evidence type="ECO:0000256" key="1">
    <source>
        <dbReference type="ARBA" id="ARBA00004418"/>
    </source>
</evidence>
<evidence type="ECO:0000256" key="3">
    <source>
        <dbReference type="ARBA" id="ARBA00009284"/>
    </source>
</evidence>
<dbReference type="Proteomes" id="UP000663090">
    <property type="component" value="Chromosome"/>
</dbReference>
<protein>
    <submittedName>
        <fullName evidence="7">Glucan biosynthesis protein</fullName>
    </submittedName>
</protein>
<comment type="pathway">
    <text evidence="2">Glycan metabolism; osmoregulated periplasmic glucan (OPG) biosynthesis.</text>
</comment>
<dbReference type="SUPFAM" id="SSF74650">
    <property type="entry name" value="Galactose mutarotase-like"/>
    <property type="match status" value="1"/>
</dbReference>
<keyword evidence="4" id="KW-0574">Periplasm</keyword>
<evidence type="ECO:0000256" key="4">
    <source>
        <dbReference type="ARBA" id="ARBA00022764"/>
    </source>
</evidence>
<comment type="similarity">
    <text evidence="3">Belongs to the OpgD/OpgG family.</text>
</comment>
<evidence type="ECO:0000259" key="6">
    <source>
        <dbReference type="Pfam" id="PF04349"/>
    </source>
</evidence>
<reference evidence="7 8" key="1">
    <citation type="submission" date="2021-02" db="EMBL/GenBank/DDBJ databases">
        <title>De Novo genome assembly of isolated myxobacteria.</title>
        <authorList>
            <person name="Stevens D.C."/>
        </authorList>
    </citation>
    <scope>NUCLEOTIDE SEQUENCE [LARGE SCALE GENOMIC DNA]</scope>
    <source>
        <strain evidence="7 8">SCHIC003</strain>
    </source>
</reference>
<dbReference type="PROSITE" id="PS51257">
    <property type="entry name" value="PROKAR_LIPOPROTEIN"/>
    <property type="match status" value="1"/>
</dbReference>
<proteinExistence type="inferred from homology"/>
<gene>
    <name evidence="7" type="ORF">JY572_12550</name>
</gene>
<dbReference type="InterPro" id="IPR007444">
    <property type="entry name" value="Glucan_biosyn_MdoG_C"/>
</dbReference>
<dbReference type="Gene3D" id="2.60.40.10">
    <property type="entry name" value="Immunoglobulins"/>
    <property type="match status" value="1"/>
</dbReference>
<dbReference type="PANTHER" id="PTHR30504:SF2">
    <property type="entry name" value="GLUCANS BIOSYNTHESIS PROTEIN G"/>
    <property type="match status" value="1"/>
</dbReference>
<name>A0ABX7NKN4_9BACT</name>
<dbReference type="EMBL" id="CP071091">
    <property type="protein sequence ID" value="QSQ16823.1"/>
    <property type="molecule type" value="Genomic_DNA"/>
</dbReference>
<evidence type="ECO:0000256" key="2">
    <source>
        <dbReference type="ARBA" id="ARBA00005001"/>
    </source>
</evidence>
<dbReference type="InterPro" id="IPR014438">
    <property type="entry name" value="Glucan_biosyn_MdoG/MdoD"/>
</dbReference>
<accession>A0ABX7NKN4</accession>
<evidence type="ECO:0000313" key="8">
    <source>
        <dbReference type="Proteomes" id="UP000663090"/>
    </source>
</evidence>
<dbReference type="Pfam" id="PF04349">
    <property type="entry name" value="MdoG"/>
    <property type="match status" value="1"/>
</dbReference>
<feature type="signal peptide" evidence="5">
    <location>
        <begin position="1"/>
        <end position="32"/>
    </location>
</feature>
<dbReference type="InterPro" id="IPR011013">
    <property type="entry name" value="Gal_mutarotase_sf_dom"/>
</dbReference>
<dbReference type="InterPro" id="IPR014756">
    <property type="entry name" value="Ig_E-set"/>
</dbReference>
<sequence length="531" mass="58835">MTLDRNMRRGVRAACVRWLGVAMVATASTACAAAAPSPASVARGAQPFTADTVVERARARAQSAYQEPRSTLPETYKHLSYDAYRDIRFRPEKSQWRAEGLPFQAQFFHPGFFFQFPVAMYEVSGGKSAPLRFSPELFTYGPLVKPGPLKQADGFAGMRLMHPLNSQEYFDELVVFLGASYFRALGKGNLYGLSARGLAIDTATPRPEEFPSFREMWLEKPAKGSDRVVVHALMDSPSVTGAFRFTLIPGDNTVMEVEATLFARKPVEQLGVAPLTSMYMYGENDRGAYDDFRPEVHDSDGLFIWTRGGEQLWRPLQNPAHINVSSFQLDSPRAFGVLQRDTAFSSYEDLEAHYERRPSAWVEPVGDWGPGVVRLVELPTPDETNDNIVAFWVPQAPLVPGTPLRVAYKLHWGSRSPWPKTGASVVSTRVDAGDSWKGAKLKDTPTMRRFVIDFSPSPASDAQGDAPVEAVVSASSGQVLRPLVTRHTPTGGWRATFELHPASPAAPTELRAFLKRGSETLTETWSYLWIP</sequence>
<dbReference type="Gene3D" id="2.70.98.10">
    <property type="match status" value="1"/>
</dbReference>
<feature type="domain" description="Glucan biosynthesis periplasmic MdoG C-terminal" evidence="6">
    <location>
        <begin position="48"/>
        <end position="529"/>
    </location>
</feature>
<feature type="chain" id="PRO_5046366091" evidence="5">
    <location>
        <begin position="33"/>
        <end position="531"/>
    </location>
</feature>
<dbReference type="PIRSF" id="PIRSF006281">
    <property type="entry name" value="MdoG"/>
    <property type="match status" value="1"/>
</dbReference>
<keyword evidence="5" id="KW-0732">Signal</keyword>
<dbReference type="SUPFAM" id="SSF81296">
    <property type="entry name" value="E set domains"/>
    <property type="match status" value="1"/>
</dbReference>
<comment type="subcellular location">
    <subcellularLocation>
        <location evidence="1">Periplasm</location>
    </subcellularLocation>
</comment>
<evidence type="ECO:0000256" key="5">
    <source>
        <dbReference type="SAM" id="SignalP"/>
    </source>
</evidence>
<dbReference type="InterPro" id="IPR014718">
    <property type="entry name" value="GH-type_carb-bd"/>
</dbReference>
<organism evidence="7 8">
    <name type="scientific">Myxococcus landrumensis</name>
    <dbReference type="NCBI Taxonomy" id="2813577"/>
    <lineage>
        <taxon>Bacteria</taxon>
        <taxon>Pseudomonadati</taxon>
        <taxon>Myxococcota</taxon>
        <taxon>Myxococcia</taxon>
        <taxon>Myxococcales</taxon>
        <taxon>Cystobacterineae</taxon>
        <taxon>Myxococcaceae</taxon>
        <taxon>Myxococcus</taxon>
    </lineage>
</organism>
<dbReference type="PANTHER" id="PTHR30504">
    <property type="entry name" value="GLUCANS BIOSYNTHESIS PROTEIN"/>
    <property type="match status" value="1"/>
</dbReference>
<dbReference type="InterPro" id="IPR013783">
    <property type="entry name" value="Ig-like_fold"/>
</dbReference>
<keyword evidence="8" id="KW-1185">Reference proteome</keyword>
<evidence type="ECO:0000313" key="7">
    <source>
        <dbReference type="EMBL" id="QSQ16823.1"/>
    </source>
</evidence>